<reference evidence="1 2" key="1">
    <citation type="submission" date="2020-04" db="EMBL/GenBank/DDBJ databases">
        <authorList>
            <person name="Hitch T.C.A."/>
            <person name="Wylensek D."/>
            <person name="Clavel T."/>
        </authorList>
    </citation>
    <scope>NUCLEOTIDE SEQUENCE [LARGE SCALE GENOMIC DNA]</scope>
    <source>
        <strain evidence="1 2">Oil-RF-744-FAT-WT-6-1</strain>
    </source>
</reference>
<name>A0A848BZB1_9FIRM</name>
<evidence type="ECO:0000313" key="2">
    <source>
        <dbReference type="Proteomes" id="UP000591071"/>
    </source>
</evidence>
<protein>
    <submittedName>
        <fullName evidence="1">Uncharacterized protein</fullName>
    </submittedName>
</protein>
<gene>
    <name evidence="1" type="ORF">HF872_06990</name>
</gene>
<proteinExistence type="predicted"/>
<dbReference type="Proteomes" id="UP000591071">
    <property type="component" value="Unassembled WGS sequence"/>
</dbReference>
<evidence type="ECO:0000313" key="1">
    <source>
        <dbReference type="EMBL" id="NME28367.1"/>
    </source>
</evidence>
<dbReference type="EMBL" id="JABAFG010000010">
    <property type="protein sequence ID" value="NME28367.1"/>
    <property type="molecule type" value="Genomic_DNA"/>
</dbReference>
<comment type="caution">
    <text evidence="1">The sequence shown here is derived from an EMBL/GenBank/DDBJ whole genome shotgun (WGS) entry which is preliminary data.</text>
</comment>
<sequence length="124" mass="13721">ESCTSIRFLCLIFLVLCPIFVDKCNIALDFAVQLNPLNPRGIEGVTVWAKDGKYFISFVVSEEYQNCIIKLSAGADYSENINISYKLDGSDKTMEGIISEKMFNILKPIAESGDSITLKITVVA</sequence>
<accession>A0A848BZB1</accession>
<feature type="non-terminal residue" evidence="1">
    <location>
        <position position="1"/>
    </location>
</feature>
<dbReference type="RefSeq" id="WP_170087591.1">
    <property type="nucleotide sequence ID" value="NZ_JABAFG010000010.1"/>
</dbReference>
<dbReference type="AlphaFoldDB" id="A0A848BZB1"/>
<organism evidence="1 2">
    <name type="scientific">Megasphaera hexanoica</name>
    <dbReference type="NCBI Taxonomy" id="1675036"/>
    <lineage>
        <taxon>Bacteria</taxon>
        <taxon>Bacillati</taxon>
        <taxon>Bacillota</taxon>
        <taxon>Negativicutes</taxon>
        <taxon>Veillonellales</taxon>
        <taxon>Veillonellaceae</taxon>
        <taxon>Megasphaera</taxon>
    </lineage>
</organism>